<dbReference type="EMBL" id="CP042345">
    <property type="protein sequence ID" value="QEA15597.1"/>
    <property type="molecule type" value="Genomic_DNA"/>
</dbReference>
<protein>
    <submittedName>
        <fullName evidence="2">Pilus assembly protein</fullName>
    </submittedName>
</protein>
<accession>A0A5B8S4F9</accession>
<dbReference type="AlphaFoldDB" id="A0A5B8S4F9"/>
<sequence length="174" mass="18048">MMRMRSLLADTRAVAAAEMALVLPIVSVLFLNVADATTYIYSRMQVDLAAQEAAGLARARCDTAAKLPSTVNCTGLQAAMQTAAQATSLGTSVTINTATAAWYCSNASSELIEVAAISSTPPANCSATLTGSTAEPGEYLSVTASYTFAPLFAGLSVASSLPSPIQRTAWIRMQ</sequence>
<evidence type="ECO:0000259" key="1">
    <source>
        <dbReference type="Pfam" id="PF07811"/>
    </source>
</evidence>
<organism evidence="2 3">
    <name type="scientific">Novosphingobium ginsenosidimutans</name>
    <dbReference type="NCBI Taxonomy" id="1176536"/>
    <lineage>
        <taxon>Bacteria</taxon>
        <taxon>Pseudomonadati</taxon>
        <taxon>Pseudomonadota</taxon>
        <taxon>Alphaproteobacteria</taxon>
        <taxon>Sphingomonadales</taxon>
        <taxon>Sphingomonadaceae</taxon>
        <taxon>Novosphingobium</taxon>
    </lineage>
</organism>
<evidence type="ECO:0000313" key="2">
    <source>
        <dbReference type="EMBL" id="QEA15597.1"/>
    </source>
</evidence>
<name>A0A5B8S4F9_9SPHN</name>
<dbReference type="OrthoDB" id="7356451at2"/>
<proteinExistence type="predicted"/>
<reference evidence="2 3" key="1">
    <citation type="journal article" date="2013" name="J. Microbiol. Biotechnol.">
        <title>Novosphingobium ginsenosidimutans sp. nov., with the ability to convert ginsenoside.</title>
        <authorList>
            <person name="Kim J.K."/>
            <person name="He D."/>
            <person name="Liu Q.M."/>
            <person name="Park H.Y."/>
            <person name="Jung M.S."/>
            <person name="Yoon M.H."/>
            <person name="Kim S.C."/>
            <person name="Im W.T."/>
        </authorList>
    </citation>
    <scope>NUCLEOTIDE SEQUENCE [LARGE SCALE GENOMIC DNA]</scope>
    <source>
        <strain evidence="2 3">FW-6</strain>
    </source>
</reference>
<dbReference type="InterPro" id="IPR012495">
    <property type="entry name" value="TadE-like_dom"/>
</dbReference>
<keyword evidence="3" id="KW-1185">Reference proteome</keyword>
<feature type="domain" description="TadE-like" evidence="1">
    <location>
        <begin position="14"/>
        <end position="54"/>
    </location>
</feature>
<dbReference type="Proteomes" id="UP000321172">
    <property type="component" value="Chromosome"/>
</dbReference>
<gene>
    <name evidence="2" type="ORF">FRF71_05290</name>
</gene>
<dbReference type="KEGG" id="ngf:FRF71_05290"/>
<dbReference type="Pfam" id="PF07811">
    <property type="entry name" value="TadE"/>
    <property type="match status" value="1"/>
</dbReference>
<evidence type="ECO:0000313" key="3">
    <source>
        <dbReference type="Proteomes" id="UP000321172"/>
    </source>
</evidence>